<evidence type="ECO:0000313" key="2">
    <source>
        <dbReference type="Proteomes" id="UP000262177"/>
    </source>
</evidence>
<dbReference type="EMBL" id="AP018131">
    <property type="protein sequence ID" value="BBA48831.1"/>
    <property type="molecule type" value="Genomic_DNA"/>
</dbReference>
<evidence type="ECO:0000313" key="1">
    <source>
        <dbReference type="EMBL" id="BBA48831.1"/>
    </source>
</evidence>
<organism evidence="1 2">
    <name type="scientific">Bifidobacterium bifidum LMG 13195</name>
    <dbReference type="NCBI Taxonomy" id="1207542"/>
    <lineage>
        <taxon>Bacteria</taxon>
        <taxon>Bacillati</taxon>
        <taxon>Actinomycetota</taxon>
        <taxon>Actinomycetes</taxon>
        <taxon>Bifidobacteriales</taxon>
        <taxon>Bifidobacteriaceae</taxon>
        <taxon>Bifidobacterium</taxon>
    </lineage>
</organism>
<gene>
    <name evidence="1" type="ORF">BBJK_02715</name>
</gene>
<reference evidence="1 2" key="1">
    <citation type="journal article" date="2017" name="Biosci. Biotechnol. Biochem.">
        <title>Identification and characterization of a sulfoglycosidase from Bifidobacterium bifidum implicated in mucin glycan utilization.</title>
        <authorList>
            <person name="Katoh T."/>
            <person name="Maeshibu T."/>
            <person name="Kikkawa K."/>
            <person name="Gotoh A."/>
            <person name="Tomabechi Y."/>
            <person name="Nakamura M."/>
            <person name="Liao W.-H."/>
            <person name="Yamaguchi M."/>
            <person name="Ashida H."/>
            <person name="Yamamoto K."/>
            <person name="Katayama T."/>
        </authorList>
    </citation>
    <scope>NUCLEOTIDE SEQUENCE [LARGE SCALE GENOMIC DNA]</scope>
    <source>
        <strain evidence="1 2">JCM 7004</strain>
    </source>
</reference>
<protein>
    <submittedName>
        <fullName evidence="1">Uncharacterized protein</fullName>
    </submittedName>
</protein>
<accession>A0A286TEQ4</accession>
<proteinExistence type="predicted"/>
<dbReference type="AlphaFoldDB" id="A0A286TEQ4"/>
<name>A0A286TEQ4_BIFBI</name>
<dbReference type="Proteomes" id="UP000262177">
    <property type="component" value="Chromosome"/>
</dbReference>
<sequence>MSQGLSTGNTDFSLFFNPKRTNIGRLSLLMHSILSLFTLNT</sequence>